<dbReference type="Pfam" id="PF12796">
    <property type="entry name" value="Ank_2"/>
    <property type="match status" value="1"/>
</dbReference>
<evidence type="ECO:0000256" key="2">
    <source>
        <dbReference type="ARBA" id="ARBA00022737"/>
    </source>
</evidence>
<keyword evidence="4" id="KW-0862">Zinc</keyword>
<feature type="domain" description="FYVE-type" evidence="10">
    <location>
        <begin position="182"/>
        <end position="245"/>
    </location>
</feature>
<reference evidence="11" key="1">
    <citation type="submission" date="2021-09" db="EMBL/GenBank/DDBJ databases">
        <authorList>
            <consortium name="AG Swart"/>
            <person name="Singh M."/>
            <person name="Singh A."/>
            <person name="Seah K."/>
            <person name="Emmerich C."/>
        </authorList>
    </citation>
    <scope>NUCLEOTIDE SEQUENCE</scope>
    <source>
        <strain evidence="11">ATCC30299</strain>
    </source>
</reference>
<dbReference type="Pfam" id="PF13857">
    <property type="entry name" value="Ank_5"/>
    <property type="match status" value="1"/>
</dbReference>
<accession>A0AAU9JIM8</accession>
<evidence type="ECO:0000256" key="8">
    <source>
        <dbReference type="SAM" id="Coils"/>
    </source>
</evidence>
<dbReference type="InterPro" id="IPR013083">
    <property type="entry name" value="Znf_RING/FYVE/PHD"/>
</dbReference>
<evidence type="ECO:0000313" key="12">
    <source>
        <dbReference type="Proteomes" id="UP001162131"/>
    </source>
</evidence>
<dbReference type="AlphaFoldDB" id="A0AAU9JIM8"/>
<evidence type="ECO:0000256" key="5">
    <source>
        <dbReference type="ARBA" id="ARBA00023043"/>
    </source>
</evidence>
<dbReference type="SMART" id="SM00248">
    <property type="entry name" value="ANK"/>
    <property type="match status" value="4"/>
</dbReference>
<evidence type="ECO:0000256" key="6">
    <source>
        <dbReference type="PROSITE-ProRule" id="PRU00023"/>
    </source>
</evidence>
<dbReference type="PANTHER" id="PTHR24171">
    <property type="entry name" value="ANKYRIN REPEAT DOMAIN-CONTAINING PROTEIN 39-RELATED"/>
    <property type="match status" value="1"/>
</dbReference>
<evidence type="ECO:0000256" key="4">
    <source>
        <dbReference type="ARBA" id="ARBA00022833"/>
    </source>
</evidence>
<dbReference type="PROSITE" id="PS50088">
    <property type="entry name" value="ANK_REPEAT"/>
    <property type="match status" value="2"/>
</dbReference>
<dbReference type="InterPro" id="IPR002110">
    <property type="entry name" value="Ankyrin_rpt"/>
</dbReference>
<keyword evidence="5 6" id="KW-0040">ANK repeat</keyword>
<protein>
    <recommendedName>
        <fullName evidence="10">FYVE-type domain-containing protein</fullName>
    </recommendedName>
</protein>
<dbReference type="EMBL" id="CAJZBQ010000038">
    <property type="protein sequence ID" value="CAG9325423.1"/>
    <property type="molecule type" value="Genomic_DNA"/>
</dbReference>
<gene>
    <name evidence="11" type="ORF">BSTOLATCC_MIC38677</name>
</gene>
<dbReference type="InterPro" id="IPR011011">
    <property type="entry name" value="Znf_FYVE_PHD"/>
</dbReference>
<feature type="region of interest" description="Disordered" evidence="9">
    <location>
        <begin position="1"/>
        <end position="26"/>
    </location>
</feature>
<dbReference type="GO" id="GO:0008270">
    <property type="term" value="F:zinc ion binding"/>
    <property type="evidence" value="ECO:0007669"/>
    <property type="project" value="UniProtKB-KW"/>
</dbReference>
<feature type="compositionally biased region" description="Basic and acidic residues" evidence="9">
    <location>
        <begin position="428"/>
        <end position="446"/>
    </location>
</feature>
<evidence type="ECO:0000256" key="3">
    <source>
        <dbReference type="ARBA" id="ARBA00022771"/>
    </source>
</evidence>
<feature type="region of interest" description="Disordered" evidence="9">
    <location>
        <begin position="428"/>
        <end position="456"/>
    </location>
</feature>
<keyword evidence="8" id="KW-0175">Coiled coil</keyword>
<sequence>MEESKDYEGSQYEEEEVQEDPDELGKALIKASANGDYASVISLLKRKADPNYLDKKQWNPLMWASSQGFTDIVSVLLESGATIHQPQQSEEEESVGSTSPLHWASFNGHIQTVWLLMRKGFSPLDLDKFGNNCIHQAVAGGRSDILETFLAFGVSAEHKNSRGHMPIHLTSDPHLKEMINSAVKAKKCKKCSSIFDIHNNRYLCQVCKKYYCANCKVSTWLYLTNESKEEERPVCRCTDCHNQIEQKELELNDAIDSNLFDQVDRVQKDIENGKYDIDVKLLYKAKVEHERLRTEGEIQKFLASLSYVENYKTIQKSVYLIGQMLEDAANRGVAVDPRIIDKAKAESDRLMAERNLRHQTAITSLANATDEAVAILETLNKKAIDNNVSPEYWENASDLIFRMKENIHAHQILRTFLDYPMREYPEPVVQDPRKRAPIKKVEEKKEPPKKKKKEPKFNIPEWAAQLTALIAQVNVLDALVKQAQNLELGDDFLNQAKENMIRMRKEIRFRQQEEEEARIAAEKRKAEAKKKGK</sequence>
<proteinExistence type="predicted"/>
<keyword evidence="1" id="KW-0479">Metal-binding</keyword>
<dbReference type="Gene3D" id="1.25.40.20">
    <property type="entry name" value="Ankyrin repeat-containing domain"/>
    <property type="match status" value="1"/>
</dbReference>
<feature type="coiled-coil region" evidence="8">
    <location>
        <begin position="493"/>
        <end position="531"/>
    </location>
</feature>
<evidence type="ECO:0000259" key="10">
    <source>
        <dbReference type="PROSITE" id="PS50178"/>
    </source>
</evidence>
<evidence type="ECO:0000256" key="1">
    <source>
        <dbReference type="ARBA" id="ARBA00022723"/>
    </source>
</evidence>
<name>A0AAU9JIM8_9CILI</name>
<dbReference type="SUPFAM" id="SSF48403">
    <property type="entry name" value="Ankyrin repeat"/>
    <property type="match status" value="1"/>
</dbReference>
<comment type="caution">
    <text evidence="11">The sequence shown here is derived from an EMBL/GenBank/DDBJ whole genome shotgun (WGS) entry which is preliminary data.</text>
</comment>
<keyword evidence="2" id="KW-0677">Repeat</keyword>
<dbReference type="InterPro" id="IPR036770">
    <property type="entry name" value="Ankyrin_rpt-contain_sf"/>
</dbReference>
<organism evidence="11 12">
    <name type="scientific">Blepharisma stoltei</name>
    <dbReference type="NCBI Taxonomy" id="1481888"/>
    <lineage>
        <taxon>Eukaryota</taxon>
        <taxon>Sar</taxon>
        <taxon>Alveolata</taxon>
        <taxon>Ciliophora</taxon>
        <taxon>Postciliodesmatophora</taxon>
        <taxon>Heterotrichea</taxon>
        <taxon>Heterotrichida</taxon>
        <taxon>Blepharismidae</taxon>
        <taxon>Blepharisma</taxon>
    </lineage>
</organism>
<dbReference type="PROSITE" id="PS50178">
    <property type="entry name" value="ZF_FYVE"/>
    <property type="match status" value="1"/>
</dbReference>
<dbReference type="InterPro" id="IPR017455">
    <property type="entry name" value="Znf_FYVE-rel"/>
</dbReference>
<evidence type="ECO:0000313" key="11">
    <source>
        <dbReference type="EMBL" id="CAG9325423.1"/>
    </source>
</evidence>
<feature type="repeat" description="ANK" evidence="6">
    <location>
        <begin position="56"/>
        <end position="88"/>
    </location>
</feature>
<dbReference type="Gene3D" id="3.30.40.10">
    <property type="entry name" value="Zinc/RING finger domain, C3HC4 (zinc finger)"/>
    <property type="match status" value="1"/>
</dbReference>
<evidence type="ECO:0000256" key="9">
    <source>
        <dbReference type="SAM" id="MobiDB-lite"/>
    </source>
</evidence>
<dbReference type="SUPFAM" id="SSF57903">
    <property type="entry name" value="FYVE/PHD zinc finger"/>
    <property type="match status" value="1"/>
</dbReference>
<feature type="repeat" description="ANK" evidence="6">
    <location>
        <begin position="96"/>
        <end position="128"/>
    </location>
</feature>
<dbReference type="Proteomes" id="UP001162131">
    <property type="component" value="Unassembled WGS sequence"/>
</dbReference>
<evidence type="ECO:0000256" key="7">
    <source>
        <dbReference type="PROSITE-ProRule" id="PRU00091"/>
    </source>
</evidence>
<keyword evidence="12" id="KW-1185">Reference proteome</keyword>
<feature type="compositionally biased region" description="Acidic residues" evidence="9">
    <location>
        <begin position="9"/>
        <end position="22"/>
    </location>
</feature>
<keyword evidence="3 7" id="KW-0863">Zinc-finger</keyword>